<reference evidence="1" key="2">
    <citation type="submission" date="2020-11" db="EMBL/GenBank/DDBJ databases">
        <authorList>
            <person name="McCartney M.A."/>
            <person name="Auch B."/>
            <person name="Kono T."/>
            <person name="Mallez S."/>
            <person name="Becker A."/>
            <person name="Gohl D.M."/>
            <person name="Silverstein K.A.T."/>
            <person name="Koren S."/>
            <person name="Bechman K.B."/>
            <person name="Herman A."/>
            <person name="Abrahante J.E."/>
            <person name="Garbe J."/>
        </authorList>
    </citation>
    <scope>NUCLEOTIDE SEQUENCE</scope>
    <source>
        <strain evidence="1">Duluth1</strain>
        <tissue evidence="1">Whole animal</tissue>
    </source>
</reference>
<dbReference type="Proteomes" id="UP000828390">
    <property type="component" value="Unassembled WGS sequence"/>
</dbReference>
<reference evidence="1" key="1">
    <citation type="journal article" date="2019" name="bioRxiv">
        <title>The Genome of the Zebra Mussel, Dreissena polymorpha: A Resource for Invasive Species Research.</title>
        <authorList>
            <person name="McCartney M.A."/>
            <person name="Auch B."/>
            <person name="Kono T."/>
            <person name="Mallez S."/>
            <person name="Zhang Y."/>
            <person name="Obille A."/>
            <person name="Becker A."/>
            <person name="Abrahante J.E."/>
            <person name="Garbe J."/>
            <person name="Badalamenti J.P."/>
            <person name="Herman A."/>
            <person name="Mangelson H."/>
            <person name="Liachko I."/>
            <person name="Sullivan S."/>
            <person name="Sone E.D."/>
            <person name="Koren S."/>
            <person name="Silverstein K.A.T."/>
            <person name="Beckman K.B."/>
            <person name="Gohl D.M."/>
        </authorList>
    </citation>
    <scope>NUCLEOTIDE SEQUENCE</scope>
    <source>
        <strain evidence="1">Duluth1</strain>
        <tissue evidence="1">Whole animal</tissue>
    </source>
</reference>
<evidence type="ECO:0000313" key="1">
    <source>
        <dbReference type="EMBL" id="KAH3836931.1"/>
    </source>
</evidence>
<dbReference type="AlphaFoldDB" id="A0A9D4KC58"/>
<protein>
    <submittedName>
        <fullName evidence="1">Uncharacterized protein</fullName>
    </submittedName>
</protein>
<gene>
    <name evidence="1" type="ORF">DPMN_110307</name>
</gene>
<dbReference type="EMBL" id="JAIWYP010000004">
    <property type="protein sequence ID" value="KAH3836931.1"/>
    <property type="molecule type" value="Genomic_DNA"/>
</dbReference>
<evidence type="ECO:0000313" key="2">
    <source>
        <dbReference type="Proteomes" id="UP000828390"/>
    </source>
</evidence>
<proteinExistence type="predicted"/>
<comment type="caution">
    <text evidence="1">The sequence shown here is derived from an EMBL/GenBank/DDBJ whole genome shotgun (WGS) entry which is preliminary data.</text>
</comment>
<keyword evidence="2" id="KW-1185">Reference proteome</keyword>
<organism evidence="1 2">
    <name type="scientific">Dreissena polymorpha</name>
    <name type="common">Zebra mussel</name>
    <name type="synonym">Mytilus polymorpha</name>
    <dbReference type="NCBI Taxonomy" id="45954"/>
    <lineage>
        <taxon>Eukaryota</taxon>
        <taxon>Metazoa</taxon>
        <taxon>Spiralia</taxon>
        <taxon>Lophotrochozoa</taxon>
        <taxon>Mollusca</taxon>
        <taxon>Bivalvia</taxon>
        <taxon>Autobranchia</taxon>
        <taxon>Heteroconchia</taxon>
        <taxon>Euheterodonta</taxon>
        <taxon>Imparidentia</taxon>
        <taxon>Neoheterodontei</taxon>
        <taxon>Myida</taxon>
        <taxon>Dreissenoidea</taxon>
        <taxon>Dreissenidae</taxon>
        <taxon>Dreissena</taxon>
    </lineage>
</organism>
<accession>A0A9D4KC58</accession>
<sequence>MPDQIITPQLDYKYLRWHPGKSGELHVVSGICPPHTGNAHPNHPCPTREVKVRHPLQLRPLTVPIGDRISHNPNF</sequence>
<name>A0A9D4KC58_DREPO</name>